<dbReference type="Gene3D" id="3.40.50.150">
    <property type="entry name" value="Vaccinia Virus protein VP39"/>
    <property type="match status" value="1"/>
</dbReference>
<comment type="pathway">
    <text evidence="3">Amino-acid biosynthesis; ergothioneine biosynthesis.</text>
</comment>
<dbReference type="STRING" id="947033.Lste_2213"/>
<dbReference type="FunFam" id="3.90.1580.10:FF:000006">
    <property type="entry name" value="Generic methyltransferase, putative"/>
    <property type="match status" value="1"/>
</dbReference>
<dbReference type="Pfam" id="PF13847">
    <property type="entry name" value="Methyltransf_31"/>
    <property type="match status" value="1"/>
</dbReference>
<dbReference type="InterPro" id="IPR016187">
    <property type="entry name" value="CTDL_fold"/>
</dbReference>
<dbReference type="Pfam" id="PF03781">
    <property type="entry name" value="FGE-sulfatase"/>
    <property type="match status" value="1"/>
</dbReference>
<dbReference type="OrthoDB" id="9768004at2"/>
<feature type="domain" description="Methyltransferase" evidence="6">
    <location>
        <begin position="505"/>
        <end position="644"/>
    </location>
</feature>
<sequence length="711" mass="82948">MEASKMKSTKTPLLDDLLTPKKLDGLKEYFRNSFEIYESLFACIANDEAYYLRAEPLRHPLIFYYGHTATFFINKLILGHYIDKRINEHFESMFAIGVDEMSWDDLNATHYNWPKVKEVADYRKQVKILIEQLIDTIPLNTTINQDSLAWVILMGIEHERIHLETSSVILRMVPLSYLRKSKKWRACSEVAEAPFNELIAVTGASLTLGRGDEHKIFGWDNEFGSKNILVNDFYASKFLVSNQEFLSFIEAGGYENSEWWTSEGKKWLNYTNAKMPRFWQFKNSQFWQRNMLEEIPLPLNWPVEVNYHEAKAFCNWKSFTENKYIRLPTEAEWTFLRSQIADDVIDWQEAPGNLNLEYYASSCPVDKFKNKCFYDVIGNVWQWTETAIDAFPGFKVHKLYDDFSTPTFDGQHNLIKGGSWISTGNLATKKARYAFRRHFFQHAGFRYIQSESPLLPIEKINAYEADPLISQQLEFHYGNEYLGVPNFPVACINQCKEFFVKIPSYKALDLSCSVGRFSFELAKYFEHVDAIDFSTRFIQQALRLKEEGIIRYTITSEGDLVDYKEFKLFDLDYHDLIDKINFIQGDAGNLKPIFKDYNLIFCANLIDKLYNPALFLKTISERLNPQGILALTSTYTWQEEYTDKNNWLGGIKVNGESQKTLEGLKSILEPRLHLIATNDIPFVIRESERKFQYSIAQLSVWQLKQDTNSSH</sequence>
<evidence type="ECO:0000256" key="2">
    <source>
        <dbReference type="ARBA" id="ARBA00023004"/>
    </source>
</evidence>
<dbReference type="GO" id="GO:0032259">
    <property type="term" value="P:methylation"/>
    <property type="evidence" value="ECO:0007669"/>
    <property type="project" value="UniProtKB-KW"/>
</dbReference>
<dbReference type="PANTHER" id="PTHR23150:SF26">
    <property type="entry name" value="GENERIC METHYLTRANSFERASE"/>
    <property type="match status" value="1"/>
</dbReference>
<evidence type="ECO:0000313" key="7">
    <source>
        <dbReference type="EMBL" id="KTD69055.1"/>
    </source>
</evidence>
<dbReference type="SUPFAM" id="SSF53335">
    <property type="entry name" value="S-adenosyl-L-methionine-dependent methyltransferases"/>
    <property type="match status" value="1"/>
</dbReference>
<dbReference type="InterPro" id="IPR051043">
    <property type="entry name" value="Sulfatase_Mod_Factor_Kinase"/>
</dbReference>
<organism evidence="7 8">
    <name type="scientific">Legionella steelei</name>
    <dbReference type="NCBI Taxonomy" id="947033"/>
    <lineage>
        <taxon>Bacteria</taxon>
        <taxon>Pseudomonadati</taxon>
        <taxon>Pseudomonadota</taxon>
        <taxon>Gammaproteobacteria</taxon>
        <taxon>Legionellales</taxon>
        <taxon>Legionellaceae</taxon>
        <taxon>Legionella</taxon>
    </lineage>
</organism>
<dbReference type="InterPro" id="IPR027577">
    <property type="entry name" value="OvoA_Nterm"/>
</dbReference>
<name>A0A0W0ZIH7_9GAMM</name>
<dbReference type="SUPFAM" id="SSF56436">
    <property type="entry name" value="C-type lectin-like"/>
    <property type="match status" value="1"/>
</dbReference>
<dbReference type="NCBIfam" id="TIGR04344">
    <property type="entry name" value="ovoA_Nterm"/>
    <property type="match status" value="1"/>
</dbReference>
<keyword evidence="7" id="KW-0808">Transferase</keyword>
<evidence type="ECO:0000313" key="8">
    <source>
        <dbReference type="Proteomes" id="UP000054926"/>
    </source>
</evidence>
<keyword evidence="2" id="KW-0408">Iron</keyword>
<evidence type="ECO:0000259" key="4">
    <source>
        <dbReference type="Pfam" id="PF03781"/>
    </source>
</evidence>
<dbReference type="InterPro" id="IPR027625">
    <property type="entry name" value="OvoA_Cterm"/>
</dbReference>
<reference evidence="7 8" key="1">
    <citation type="submission" date="2015-11" db="EMBL/GenBank/DDBJ databases">
        <title>Genomic analysis of 38 Legionella species identifies large and diverse effector repertoires.</title>
        <authorList>
            <person name="Burstein D."/>
            <person name="Amaro F."/>
            <person name="Zusman T."/>
            <person name="Lifshitz Z."/>
            <person name="Cohen O."/>
            <person name="Gilbert J.A."/>
            <person name="Pupko T."/>
            <person name="Shuman H.A."/>
            <person name="Segal G."/>
        </authorList>
    </citation>
    <scope>NUCLEOTIDE SEQUENCE [LARGE SCALE GENOMIC DNA]</scope>
    <source>
        <strain evidence="7 8">IMVS3376</strain>
    </source>
</reference>
<dbReference type="InterPro" id="IPR005532">
    <property type="entry name" value="SUMF_dom"/>
</dbReference>
<dbReference type="InterPro" id="IPR029063">
    <property type="entry name" value="SAM-dependent_MTases_sf"/>
</dbReference>
<gene>
    <name evidence="7" type="ORF">Lste_2213</name>
</gene>
<dbReference type="InterPro" id="IPR042095">
    <property type="entry name" value="SUMF_sf"/>
</dbReference>
<dbReference type="EMBL" id="LNYY01000019">
    <property type="protein sequence ID" value="KTD69055.1"/>
    <property type="molecule type" value="Genomic_DNA"/>
</dbReference>
<dbReference type="InterPro" id="IPR024775">
    <property type="entry name" value="DinB-like"/>
</dbReference>
<dbReference type="NCBIfam" id="TIGR04345">
    <property type="entry name" value="ovoA_Cterm"/>
    <property type="match status" value="1"/>
</dbReference>
<comment type="caution">
    <text evidence="7">The sequence shown here is derived from an EMBL/GenBank/DDBJ whole genome shotgun (WGS) entry which is preliminary data.</text>
</comment>
<dbReference type="Proteomes" id="UP000054926">
    <property type="component" value="Unassembled WGS sequence"/>
</dbReference>
<dbReference type="AlphaFoldDB" id="A0A0W0ZIH7"/>
<feature type="domain" description="Sulfatase-modifying factor enzyme-like" evidence="4">
    <location>
        <begin position="197"/>
        <end position="447"/>
    </location>
</feature>
<dbReference type="GO" id="GO:0120147">
    <property type="term" value="F:formylglycine-generating oxidase activity"/>
    <property type="evidence" value="ECO:0007669"/>
    <property type="project" value="TreeGrafter"/>
</dbReference>
<dbReference type="PANTHER" id="PTHR23150">
    <property type="entry name" value="SULFATASE MODIFYING FACTOR 1, 2"/>
    <property type="match status" value="1"/>
</dbReference>
<dbReference type="Pfam" id="PF12867">
    <property type="entry name" value="DinB_2"/>
    <property type="match status" value="1"/>
</dbReference>
<dbReference type="InterPro" id="IPR025714">
    <property type="entry name" value="Methyltranfer_dom"/>
</dbReference>
<accession>A0A0W0ZIH7</accession>
<dbReference type="Gene3D" id="3.90.1580.10">
    <property type="entry name" value="paralog of FGE (formylglycine-generating enzyme)"/>
    <property type="match status" value="1"/>
</dbReference>
<evidence type="ECO:0000259" key="5">
    <source>
        <dbReference type="Pfam" id="PF12867"/>
    </source>
</evidence>
<protein>
    <submittedName>
        <fullName evidence="7">Methyltransferase</fullName>
    </submittedName>
</protein>
<dbReference type="PATRIC" id="fig|947033.5.peg.2345"/>
<feature type="domain" description="DinB-like" evidence="5">
    <location>
        <begin position="37"/>
        <end position="165"/>
    </location>
</feature>
<keyword evidence="8" id="KW-1185">Reference proteome</keyword>
<evidence type="ECO:0000256" key="3">
    <source>
        <dbReference type="ARBA" id="ARBA00037882"/>
    </source>
</evidence>
<dbReference type="GO" id="GO:0008757">
    <property type="term" value="F:S-adenosylmethionine-dependent methyltransferase activity"/>
    <property type="evidence" value="ECO:0007669"/>
    <property type="project" value="InterPro"/>
</dbReference>
<dbReference type="CDD" id="cd02440">
    <property type="entry name" value="AdoMet_MTases"/>
    <property type="match status" value="1"/>
</dbReference>
<keyword evidence="7" id="KW-0489">Methyltransferase</keyword>
<keyword evidence="1" id="KW-0560">Oxidoreductase</keyword>
<evidence type="ECO:0000259" key="6">
    <source>
        <dbReference type="Pfam" id="PF13847"/>
    </source>
</evidence>
<proteinExistence type="predicted"/>
<evidence type="ECO:0000256" key="1">
    <source>
        <dbReference type="ARBA" id="ARBA00023002"/>
    </source>
</evidence>